<dbReference type="InterPro" id="IPR029058">
    <property type="entry name" value="AB_hydrolase_fold"/>
</dbReference>
<name>A0A8J8NNL6_HALGN</name>
<dbReference type="GO" id="GO:0047372">
    <property type="term" value="F:monoacylglycerol lipase activity"/>
    <property type="evidence" value="ECO:0007669"/>
    <property type="project" value="TreeGrafter"/>
</dbReference>
<dbReference type="Gene3D" id="3.40.50.1820">
    <property type="entry name" value="alpha/beta hydrolase"/>
    <property type="match status" value="1"/>
</dbReference>
<feature type="active site" description="Charge relay system" evidence="2">
    <location>
        <position position="292"/>
    </location>
</feature>
<gene>
    <name evidence="4" type="ORF">FGO68_gene12092</name>
</gene>
<reference evidence="4" key="1">
    <citation type="submission" date="2019-06" db="EMBL/GenBank/DDBJ databases">
        <authorList>
            <person name="Zheng W."/>
        </authorList>
    </citation>
    <scope>NUCLEOTIDE SEQUENCE</scope>
    <source>
        <strain evidence="4">QDHG01</strain>
    </source>
</reference>
<keyword evidence="5" id="KW-1185">Reference proteome</keyword>
<evidence type="ECO:0000259" key="3">
    <source>
        <dbReference type="Pfam" id="PF00561"/>
    </source>
</evidence>
<accession>A0A8J8NNL6</accession>
<dbReference type="PIRSF" id="PIRSF005211">
    <property type="entry name" value="Ab_hydro_YheT"/>
    <property type="match status" value="1"/>
</dbReference>
<sequence length="376" mass="43098">MSLCKSHLTKYLPSYYLFPHGAFQALWNVYGARDTHWKLTYERDYIKMNDGGTLSIDWAYPSGEEMESQEVRKVVIIFPGLSGHSHKGYVKSLAKHLSQDCGYIVGVFHNRGVSQEFTSPVLPDICSSEEINTAIQHMVKKQKHENKRTYFSGIGMSMGANLMMKIAGEQGDNFALDAMVSLNNPFDIWLAINLMRGKPYEKFLAIELKNQLINKKKISKDEELVFKQMAQKFGIDFKALSKISTWRDWDEQYTKKAYRNYPTLADYYFSASSLPLISKVKRPTLVIHSKDDPIIPIECLPVNECLSNPHMIVGIVEKGGHVCYFQGVKGQKRWYPLVSGEFLDALIELRERQRVEREEAEKQLMYSGFSTNSQSV</sequence>
<dbReference type="SUPFAM" id="SSF53474">
    <property type="entry name" value="alpha/beta-Hydrolases"/>
    <property type="match status" value="1"/>
</dbReference>
<evidence type="ECO:0000313" key="4">
    <source>
        <dbReference type="EMBL" id="TNV78627.1"/>
    </source>
</evidence>
<dbReference type="GO" id="GO:0034338">
    <property type="term" value="F:short-chain carboxylesterase activity"/>
    <property type="evidence" value="ECO:0007669"/>
    <property type="project" value="TreeGrafter"/>
</dbReference>
<dbReference type="Proteomes" id="UP000785679">
    <property type="component" value="Unassembled WGS sequence"/>
</dbReference>
<protein>
    <recommendedName>
        <fullName evidence="3">AB hydrolase-1 domain-containing protein</fullName>
    </recommendedName>
</protein>
<proteinExistence type="inferred from homology"/>
<dbReference type="OrthoDB" id="5954035at2759"/>
<evidence type="ECO:0000256" key="2">
    <source>
        <dbReference type="PIRSR" id="PIRSR005211-1"/>
    </source>
</evidence>
<dbReference type="EMBL" id="RRYP01010077">
    <property type="protein sequence ID" value="TNV78627.1"/>
    <property type="molecule type" value="Genomic_DNA"/>
</dbReference>
<organism evidence="4 5">
    <name type="scientific">Halteria grandinella</name>
    <dbReference type="NCBI Taxonomy" id="5974"/>
    <lineage>
        <taxon>Eukaryota</taxon>
        <taxon>Sar</taxon>
        <taxon>Alveolata</taxon>
        <taxon>Ciliophora</taxon>
        <taxon>Intramacronucleata</taxon>
        <taxon>Spirotrichea</taxon>
        <taxon>Stichotrichia</taxon>
        <taxon>Sporadotrichida</taxon>
        <taxon>Halteriidae</taxon>
        <taxon>Halteria</taxon>
    </lineage>
</organism>
<feature type="active site" description="Charge relay system" evidence="2">
    <location>
        <position position="157"/>
    </location>
</feature>
<feature type="active site" description="Charge relay system" evidence="2">
    <location>
        <position position="321"/>
    </location>
</feature>
<feature type="domain" description="AB hydrolase-1" evidence="3">
    <location>
        <begin position="74"/>
        <end position="327"/>
    </location>
</feature>
<dbReference type="PANTHER" id="PTHR10794">
    <property type="entry name" value="ABHYDROLASE DOMAIN-CONTAINING PROTEIN"/>
    <property type="match status" value="1"/>
</dbReference>
<dbReference type="InterPro" id="IPR050960">
    <property type="entry name" value="AB_hydrolase_4_sf"/>
</dbReference>
<dbReference type="PANTHER" id="PTHR10794:SF63">
    <property type="entry name" value="ALPHA_BETA HYDROLASE 1, ISOFORM A"/>
    <property type="match status" value="1"/>
</dbReference>
<dbReference type="InterPro" id="IPR012020">
    <property type="entry name" value="ABHD4"/>
</dbReference>
<comment type="caution">
    <text evidence="4">The sequence shown here is derived from an EMBL/GenBank/DDBJ whole genome shotgun (WGS) entry which is preliminary data.</text>
</comment>
<dbReference type="AlphaFoldDB" id="A0A8J8NNL6"/>
<evidence type="ECO:0000313" key="5">
    <source>
        <dbReference type="Proteomes" id="UP000785679"/>
    </source>
</evidence>
<evidence type="ECO:0000256" key="1">
    <source>
        <dbReference type="ARBA" id="ARBA00010884"/>
    </source>
</evidence>
<dbReference type="InterPro" id="IPR000073">
    <property type="entry name" value="AB_hydrolase_1"/>
</dbReference>
<dbReference type="Pfam" id="PF00561">
    <property type="entry name" value="Abhydrolase_1"/>
    <property type="match status" value="1"/>
</dbReference>
<comment type="similarity">
    <text evidence="1">Belongs to the AB hydrolase superfamily. AB hydrolase 4 family.</text>
</comment>